<keyword evidence="3" id="KW-1185">Reference proteome</keyword>
<name>A0ABV7UMN6_9HYPH</name>
<dbReference type="InterPro" id="IPR008807">
    <property type="entry name" value="ROS_MUCR"/>
</dbReference>
<proteinExistence type="inferred from homology"/>
<organism evidence="2 3">
    <name type="scientific">Camelimonas fluminis</name>
    <dbReference type="NCBI Taxonomy" id="1576911"/>
    <lineage>
        <taxon>Bacteria</taxon>
        <taxon>Pseudomonadati</taxon>
        <taxon>Pseudomonadota</taxon>
        <taxon>Alphaproteobacteria</taxon>
        <taxon>Hyphomicrobiales</taxon>
        <taxon>Chelatococcaceae</taxon>
        <taxon>Camelimonas</taxon>
    </lineage>
</organism>
<dbReference type="InterPro" id="IPR041920">
    <property type="entry name" value="ROS/MUCR_sf"/>
</dbReference>
<evidence type="ECO:0000256" key="1">
    <source>
        <dbReference type="ARBA" id="ARBA00007031"/>
    </source>
</evidence>
<evidence type="ECO:0000313" key="3">
    <source>
        <dbReference type="Proteomes" id="UP001595704"/>
    </source>
</evidence>
<gene>
    <name evidence="2" type="ORF">ACFONL_20425</name>
</gene>
<reference evidence="3" key="1">
    <citation type="journal article" date="2019" name="Int. J. Syst. Evol. Microbiol.">
        <title>The Global Catalogue of Microorganisms (GCM) 10K type strain sequencing project: providing services to taxonomists for standard genome sequencing and annotation.</title>
        <authorList>
            <consortium name="The Broad Institute Genomics Platform"/>
            <consortium name="The Broad Institute Genome Sequencing Center for Infectious Disease"/>
            <person name="Wu L."/>
            <person name="Ma J."/>
        </authorList>
    </citation>
    <scope>NUCLEOTIDE SEQUENCE [LARGE SCALE GENOMIC DNA]</scope>
    <source>
        <strain evidence="3">KCTC 42282</strain>
    </source>
</reference>
<dbReference type="RefSeq" id="WP_191318811.1">
    <property type="nucleotide sequence ID" value="NZ_BNCG01000004.1"/>
</dbReference>
<dbReference type="Gene3D" id="1.10.10.1550">
    <property type="entry name" value="ROS/MUCR transcriptional regulator protein"/>
    <property type="match status" value="1"/>
</dbReference>
<comment type="caution">
    <text evidence="2">The sequence shown here is derived from an EMBL/GenBank/DDBJ whole genome shotgun (WGS) entry which is preliminary data.</text>
</comment>
<sequence length="148" mass="15789">MNELQVGLRELATKIICAYLSNHSVAPGELDGLIASVHAALSGLGEGPRAVKPAAATLSAAQIRKSISPDFIVCFENGKQYRSLTRHLRAAYGLSPEEYRVKWGLPADYPMVAPNYAEMRSQLARNIGLGATRDPARGGAGTRAAIDL</sequence>
<protein>
    <submittedName>
        <fullName evidence="2">MucR family transcriptional regulator</fullName>
    </submittedName>
</protein>
<comment type="similarity">
    <text evidence="1">Belongs to the ros/MucR family.</text>
</comment>
<accession>A0ABV7UMN6</accession>
<dbReference type="Pfam" id="PF05443">
    <property type="entry name" value="ROS_MUCR"/>
    <property type="match status" value="1"/>
</dbReference>
<evidence type="ECO:0000313" key="2">
    <source>
        <dbReference type="EMBL" id="MFC3639710.1"/>
    </source>
</evidence>
<dbReference type="Proteomes" id="UP001595704">
    <property type="component" value="Unassembled WGS sequence"/>
</dbReference>
<dbReference type="EMBL" id="JBHRYC010000098">
    <property type="protein sequence ID" value="MFC3639710.1"/>
    <property type="molecule type" value="Genomic_DNA"/>
</dbReference>